<evidence type="ECO:0000313" key="4">
    <source>
        <dbReference type="Proteomes" id="UP001164794"/>
    </source>
</evidence>
<protein>
    <submittedName>
        <fullName evidence="2">Uncharacterized protein</fullName>
    </submittedName>
</protein>
<organism evidence="2">
    <name type="scientific">Oxalobacter aliiformigenes</name>
    <dbReference type="NCBI Taxonomy" id="2946593"/>
    <lineage>
        <taxon>Bacteria</taxon>
        <taxon>Pseudomonadati</taxon>
        <taxon>Pseudomonadota</taxon>
        <taxon>Betaproteobacteria</taxon>
        <taxon>Burkholderiales</taxon>
        <taxon>Oxalobacteraceae</taxon>
        <taxon>Oxalobacter</taxon>
    </lineage>
</organism>
<gene>
    <name evidence="3" type="ORF">NB645_02065</name>
    <name evidence="2" type="ORF">NB646_03165</name>
</gene>
<evidence type="ECO:0000313" key="3">
    <source>
        <dbReference type="EMBL" id="WAV97552.1"/>
    </source>
</evidence>
<keyword evidence="4" id="KW-1185">Reference proteome</keyword>
<name>A0A9E9L974_9BURK</name>
<dbReference type="Proteomes" id="UP001164819">
    <property type="component" value="Chromosome"/>
</dbReference>
<accession>A0A9E9L974</accession>
<keyword evidence="1" id="KW-0812">Transmembrane</keyword>
<dbReference type="RefSeq" id="WP_269265029.1">
    <property type="nucleotide sequence ID" value="NZ_CP098247.1"/>
</dbReference>
<reference evidence="2" key="2">
    <citation type="journal article" date="2022" name="Front. Microbiol.">
        <title>New perspectives on an old grouping: The genomic and phenotypic variability of Oxalobacter formigenes and the implications for calcium oxalate stone prevention.</title>
        <authorList>
            <person name="Chmiel J.A."/>
            <person name="Carr C."/>
            <person name="Stuivenberg G.A."/>
            <person name="Venema R."/>
            <person name="Chanyi R.M."/>
            <person name="Al K.F."/>
            <person name="Giguere D."/>
            <person name="Say H."/>
            <person name="Akouris P.P."/>
            <person name="Dominguez Romero S.A."/>
            <person name="Kwong A."/>
            <person name="Tai V."/>
            <person name="Koval S.F."/>
            <person name="Razvi H."/>
            <person name="Bjazevic J."/>
            <person name="Burton J.P."/>
        </authorList>
    </citation>
    <scope>NUCLEOTIDE SEQUENCE</scope>
    <source>
        <strain evidence="2">OxK</strain>
    </source>
</reference>
<dbReference type="AlphaFoldDB" id="A0A9E9L974"/>
<sequence length="64" mass="7289">MKKLRKLHVFLVTLLLGGSIMSFRLFDGNFSTESIHEWALDSLFVAAILGFIAVKWLKHKGKLD</sequence>
<keyword evidence="1" id="KW-0472">Membrane</keyword>
<evidence type="ECO:0000256" key="1">
    <source>
        <dbReference type="SAM" id="Phobius"/>
    </source>
</evidence>
<evidence type="ECO:0000313" key="2">
    <source>
        <dbReference type="EMBL" id="WAV91758.1"/>
    </source>
</evidence>
<keyword evidence="1" id="KW-1133">Transmembrane helix</keyword>
<reference evidence="3" key="1">
    <citation type="journal article" date="2022" name="Front. Microbiol.">
        <title>New perspectives on an old grouping: The genomic and phenotypic variability of Oxalobacter formigenes and the implications for calcium oxalate stone prevention.</title>
        <authorList>
            <person name="Chmiel J.A."/>
            <person name="Carr C."/>
            <person name="Stuivenberg G.A."/>
            <person name="Venema R."/>
            <person name="Chanyi R.M."/>
            <person name="Al K.F."/>
            <person name="Giguere D."/>
            <person name="Say H."/>
            <person name="Akouris P.P."/>
            <person name="Dominguez Romero S.A."/>
            <person name="Kwong A."/>
            <person name="Tai V."/>
            <person name="Koval S.F."/>
            <person name="Razvi H."/>
            <person name="Bjazevic J."/>
            <person name="Burton J.P."/>
        </authorList>
    </citation>
    <scope>NUCLEOTIDE SEQUENCE</scope>
    <source>
        <strain evidence="3">HOxNP-1</strain>
    </source>
</reference>
<feature type="transmembrane region" description="Helical" evidence="1">
    <location>
        <begin position="38"/>
        <end position="57"/>
    </location>
</feature>
<dbReference type="EMBL" id="CP098251">
    <property type="protein sequence ID" value="WAV91758.1"/>
    <property type="molecule type" value="Genomic_DNA"/>
</dbReference>
<dbReference type="EMBL" id="CP098248">
    <property type="protein sequence ID" value="WAV97552.1"/>
    <property type="molecule type" value="Genomic_DNA"/>
</dbReference>
<dbReference type="Proteomes" id="UP001164794">
    <property type="component" value="Chromosome"/>
</dbReference>
<proteinExistence type="predicted"/>